<reference evidence="2 3" key="1">
    <citation type="submission" date="2020-10" db="EMBL/GenBank/DDBJ databases">
        <title>Plant Genome Project.</title>
        <authorList>
            <person name="Zhang R.-G."/>
        </authorList>
    </citation>
    <scope>NUCLEOTIDE SEQUENCE [LARGE SCALE GENOMIC DNA]</scope>
    <source>
        <strain evidence="2">FAFU-HL-1</strain>
        <tissue evidence="2">Leaf</tissue>
    </source>
</reference>
<accession>A0A835JBC2</accession>
<keyword evidence="3" id="KW-1185">Reference proteome</keyword>
<gene>
    <name evidence="2" type="ORF">SADUNF_Sadunf16G0284200</name>
</gene>
<evidence type="ECO:0000256" key="1">
    <source>
        <dbReference type="SAM" id="MobiDB-lite"/>
    </source>
</evidence>
<dbReference type="EMBL" id="JADGMS010000016">
    <property type="protein sequence ID" value="KAF9666973.1"/>
    <property type="molecule type" value="Genomic_DNA"/>
</dbReference>
<evidence type="ECO:0000313" key="3">
    <source>
        <dbReference type="Proteomes" id="UP000657918"/>
    </source>
</evidence>
<organism evidence="2 3">
    <name type="scientific">Salix dunnii</name>
    <dbReference type="NCBI Taxonomy" id="1413687"/>
    <lineage>
        <taxon>Eukaryota</taxon>
        <taxon>Viridiplantae</taxon>
        <taxon>Streptophyta</taxon>
        <taxon>Embryophyta</taxon>
        <taxon>Tracheophyta</taxon>
        <taxon>Spermatophyta</taxon>
        <taxon>Magnoliopsida</taxon>
        <taxon>eudicotyledons</taxon>
        <taxon>Gunneridae</taxon>
        <taxon>Pentapetalae</taxon>
        <taxon>rosids</taxon>
        <taxon>fabids</taxon>
        <taxon>Malpighiales</taxon>
        <taxon>Salicaceae</taxon>
        <taxon>Saliceae</taxon>
        <taxon>Salix</taxon>
    </lineage>
</organism>
<sequence>MTMKIDSNNQIREKKMHQKSGQRNIVFPDCNSRNDKDPATLEGQHILPYTCHSIWKLVFSIVIQVARDRLEIIAWTDYSGTLDGVSSFSPSRILMADHIRSMEGLKGAARRQESLKGILKEQAKQRRLAKGEGIEKTIYRVY</sequence>
<dbReference type="Proteomes" id="UP000657918">
    <property type="component" value="Chromosome 16"/>
</dbReference>
<dbReference type="AlphaFoldDB" id="A0A835JBC2"/>
<comment type="caution">
    <text evidence="2">The sequence shown here is derived from an EMBL/GenBank/DDBJ whole genome shotgun (WGS) entry which is preliminary data.</text>
</comment>
<name>A0A835JBC2_9ROSI</name>
<feature type="region of interest" description="Disordered" evidence="1">
    <location>
        <begin position="1"/>
        <end position="31"/>
    </location>
</feature>
<proteinExistence type="predicted"/>
<feature type="compositionally biased region" description="Polar residues" evidence="1">
    <location>
        <begin position="1"/>
        <end position="10"/>
    </location>
</feature>
<protein>
    <submittedName>
        <fullName evidence="2">Uncharacterized protein</fullName>
    </submittedName>
</protein>
<evidence type="ECO:0000313" key="2">
    <source>
        <dbReference type="EMBL" id="KAF9666973.1"/>
    </source>
</evidence>